<reference evidence="2 3" key="1">
    <citation type="journal article" date="2016" name="Mol. Biol. Evol.">
        <title>Comparative Genomics of Early-Diverging Mushroom-Forming Fungi Provides Insights into the Origins of Lignocellulose Decay Capabilities.</title>
        <authorList>
            <person name="Nagy L.G."/>
            <person name="Riley R."/>
            <person name="Tritt A."/>
            <person name="Adam C."/>
            <person name="Daum C."/>
            <person name="Floudas D."/>
            <person name="Sun H."/>
            <person name="Yadav J.S."/>
            <person name="Pangilinan J."/>
            <person name="Larsson K.H."/>
            <person name="Matsuura K."/>
            <person name="Barry K."/>
            <person name="Labutti K."/>
            <person name="Kuo R."/>
            <person name="Ohm R.A."/>
            <person name="Bhattacharya S.S."/>
            <person name="Shirouzu T."/>
            <person name="Yoshinaga Y."/>
            <person name="Martin F.M."/>
            <person name="Grigoriev I.V."/>
            <person name="Hibbett D.S."/>
        </authorList>
    </citation>
    <scope>NUCLEOTIDE SEQUENCE [LARGE SCALE GENOMIC DNA]</scope>
    <source>
        <strain evidence="2 3">CBS 109695</strain>
    </source>
</reference>
<organism evidence="2 3">
    <name type="scientific">Athelia psychrophila</name>
    <dbReference type="NCBI Taxonomy" id="1759441"/>
    <lineage>
        <taxon>Eukaryota</taxon>
        <taxon>Fungi</taxon>
        <taxon>Dikarya</taxon>
        <taxon>Basidiomycota</taxon>
        <taxon>Agaricomycotina</taxon>
        <taxon>Agaricomycetes</taxon>
        <taxon>Agaricomycetidae</taxon>
        <taxon>Atheliales</taxon>
        <taxon>Atheliaceae</taxon>
        <taxon>Athelia</taxon>
    </lineage>
</organism>
<dbReference type="InterPro" id="IPR000210">
    <property type="entry name" value="BTB/POZ_dom"/>
</dbReference>
<gene>
    <name evidence="2" type="ORF">FIBSPDRAFT_768456</name>
</gene>
<evidence type="ECO:0000259" key="1">
    <source>
        <dbReference type="PROSITE" id="PS50097"/>
    </source>
</evidence>
<protein>
    <recommendedName>
        <fullName evidence="1">BTB domain-containing protein</fullName>
    </recommendedName>
</protein>
<dbReference type="Proteomes" id="UP000076532">
    <property type="component" value="Unassembled WGS sequence"/>
</dbReference>
<dbReference type="InterPro" id="IPR011333">
    <property type="entry name" value="SKP1/BTB/POZ_sf"/>
</dbReference>
<feature type="domain" description="BTB" evidence="1">
    <location>
        <begin position="26"/>
        <end position="96"/>
    </location>
</feature>
<dbReference type="EMBL" id="KV418005">
    <property type="protein sequence ID" value="KZP03774.1"/>
    <property type="molecule type" value="Genomic_DNA"/>
</dbReference>
<evidence type="ECO:0000313" key="2">
    <source>
        <dbReference type="EMBL" id="KZP03774.1"/>
    </source>
</evidence>
<sequence>MTESQNQASAPTQAAIVRANIWFDDGNIILIVPVGPGNYTAFKVHRGQLERHSEVFQSLFSVPQPIASELIEGCPFVELHDCPSDLFYLLSALYDGLYFKKAHANDFTAISAVLRLSTKYFIDHLRRRCMHRLNMDWPSSLKAWDAREKDAVDAQGRYSPRDACAHPILVIHLALELGLESLLPAAFYDLSRYGPSKIYLGAAPSPGTHLHLSQAKPPSVATPLVRLSAAHFCQTLLGREMAQAHLAAFIEHELTDRPAAHDCVNKNTPPASPTDPAPTASANANLCAESFYFIRLNILRAVGGIACGRDGDPLYTLLQALEMLSRTDFTDGVQQCGLKMCHVCKADFAGAVGRARAEVWGMIPGWFGLVRAGGA</sequence>
<dbReference type="AlphaFoldDB" id="A0A167UB84"/>
<dbReference type="SUPFAM" id="SSF54695">
    <property type="entry name" value="POZ domain"/>
    <property type="match status" value="1"/>
</dbReference>
<evidence type="ECO:0000313" key="3">
    <source>
        <dbReference type="Proteomes" id="UP000076532"/>
    </source>
</evidence>
<accession>A0A167UB84</accession>
<dbReference type="Gene3D" id="3.30.710.10">
    <property type="entry name" value="Potassium Channel Kv1.1, Chain A"/>
    <property type="match status" value="1"/>
</dbReference>
<dbReference type="PROSITE" id="PS50097">
    <property type="entry name" value="BTB"/>
    <property type="match status" value="1"/>
</dbReference>
<keyword evidence="3" id="KW-1185">Reference proteome</keyword>
<dbReference type="OrthoDB" id="3220652at2759"/>
<dbReference type="STRING" id="436010.A0A167UB84"/>
<proteinExistence type="predicted"/>
<name>A0A167UB84_9AGAM</name>